<gene>
    <name evidence="1" type="ORF">LOY88_006780</name>
</gene>
<organism evidence="1">
    <name type="scientific">Ophidiomyces ophidiicola</name>
    <dbReference type="NCBI Taxonomy" id="1387563"/>
    <lineage>
        <taxon>Eukaryota</taxon>
        <taxon>Fungi</taxon>
        <taxon>Dikarya</taxon>
        <taxon>Ascomycota</taxon>
        <taxon>Pezizomycotina</taxon>
        <taxon>Eurotiomycetes</taxon>
        <taxon>Eurotiomycetidae</taxon>
        <taxon>Onygenales</taxon>
        <taxon>Onygenaceae</taxon>
        <taxon>Ophidiomyces</taxon>
    </lineage>
</organism>
<evidence type="ECO:0000313" key="1">
    <source>
        <dbReference type="EMBL" id="KAI2381383.1"/>
    </source>
</evidence>
<comment type="caution">
    <text evidence="1">The sequence shown here is derived from an EMBL/GenBank/DDBJ whole genome shotgun (WGS) entry which is preliminary data.</text>
</comment>
<name>A0ACB8UM97_9EURO</name>
<protein>
    <submittedName>
        <fullName evidence="1">Uncharacterized protein</fullName>
    </submittedName>
</protein>
<reference evidence="1" key="1">
    <citation type="journal article" date="2022" name="bioRxiv">
        <title>Population genetic analysis of Ophidiomyces ophidiicola, the causative agent of snake fungal disease, indicates recent introductions to the USA.</title>
        <authorList>
            <person name="Ladner J.T."/>
            <person name="Palmer J.M."/>
            <person name="Ettinger C.L."/>
            <person name="Stajich J.E."/>
            <person name="Farrell T.M."/>
            <person name="Glorioso B.M."/>
            <person name="Lawson B."/>
            <person name="Price S.J."/>
            <person name="Stengle A.G."/>
            <person name="Grear D.A."/>
            <person name="Lorch J.M."/>
        </authorList>
    </citation>
    <scope>NUCLEOTIDE SEQUENCE</scope>
    <source>
        <strain evidence="1">NWHC 24266-5</strain>
    </source>
</reference>
<accession>A0ACB8UM97</accession>
<proteinExistence type="predicted"/>
<dbReference type="EMBL" id="JALBCA010000213">
    <property type="protein sequence ID" value="KAI2381383.1"/>
    <property type="molecule type" value="Genomic_DNA"/>
</dbReference>
<sequence>MHAEQQITLLINSDSQTLPIKSDSQLPFSDSDFQLPFTESDSQAIECTSVDICIFGDSIDNEEHSITTSTASDQSDTEFKSEDVVI</sequence>